<dbReference type="PANTHER" id="PTHR30093">
    <property type="entry name" value="GENERAL SECRETION PATHWAY PROTEIN G"/>
    <property type="match status" value="1"/>
</dbReference>
<dbReference type="Pfam" id="PF07963">
    <property type="entry name" value="N_methyl"/>
    <property type="match status" value="1"/>
</dbReference>
<dbReference type="InterPro" id="IPR012902">
    <property type="entry name" value="N_methyl_site"/>
</dbReference>
<name>A0A9D6L567_UNCEI</name>
<evidence type="ECO:0000256" key="4">
    <source>
        <dbReference type="ARBA" id="ARBA00022989"/>
    </source>
</evidence>
<dbReference type="SUPFAM" id="SSF54523">
    <property type="entry name" value="Pili subunits"/>
    <property type="match status" value="1"/>
</dbReference>
<dbReference type="GO" id="GO:0016020">
    <property type="term" value="C:membrane"/>
    <property type="evidence" value="ECO:0007669"/>
    <property type="project" value="UniProtKB-SubCell"/>
</dbReference>
<dbReference type="EMBL" id="JACQAY010000053">
    <property type="protein sequence ID" value="MBI3538991.1"/>
    <property type="molecule type" value="Genomic_DNA"/>
</dbReference>
<dbReference type="GO" id="GO:0043683">
    <property type="term" value="P:type IV pilus assembly"/>
    <property type="evidence" value="ECO:0007669"/>
    <property type="project" value="InterPro"/>
</dbReference>
<evidence type="ECO:0000256" key="3">
    <source>
        <dbReference type="ARBA" id="ARBA00022692"/>
    </source>
</evidence>
<keyword evidence="3 6" id="KW-0812">Transmembrane</keyword>
<reference evidence="7" key="1">
    <citation type="submission" date="2020-07" db="EMBL/GenBank/DDBJ databases">
        <title>Huge and variable diversity of episymbiotic CPR bacteria and DPANN archaea in groundwater ecosystems.</title>
        <authorList>
            <person name="He C.Y."/>
            <person name="Keren R."/>
            <person name="Whittaker M."/>
            <person name="Farag I.F."/>
            <person name="Doudna J."/>
            <person name="Cate J.H.D."/>
            <person name="Banfield J.F."/>
        </authorList>
    </citation>
    <scope>NUCLEOTIDE SEQUENCE</scope>
    <source>
        <strain evidence="7">NC_groundwater_928_Pr1_S-0.2um_72_17</strain>
    </source>
</reference>
<sequence length="140" mass="14738">MKRNARGFTLMELMVVIVIVAILAAVAVPLYINYVKDAQRTEANGAIGAVITAEQTYFQQNATYASLPDPGFVSSPGPGSQNGLNCDLTEALVNWKITVDQADAAGYSVSAVGKTGKQTAGLTVNYEYKRNGTGAGFTTP</sequence>
<evidence type="ECO:0000256" key="1">
    <source>
        <dbReference type="ARBA" id="ARBA00004167"/>
    </source>
</evidence>
<organism evidence="7 8">
    <name type="scientific">Eiseniibacteriota bacterium</name>
    <dbReference type="NCBI Taxonomy" id="2212470"/>
    <lineage>
        <taxon>Bacteria</taxon>
        <taxon>Candidatus Eiseniibacteriota</taxon>
    </lineage>
</organism>
<dbReference type="InterPro" id="IPR031982">
    <property type="entry name" value="PilE-like"/>
</dbReference>
<evidence type="ECO:0000256" key="5">
    <source>
        <dbReference type="ARBA" id="ARBA00023136"/>
    </source>
</evidence>
<dbReference type="Proteomes" id="UP000807850">
    <property type="component" value="Unassembled WGS sequence"/>
</dbReference>
<keyword evidence="2" id="KW-0488">Methylation</keyword>
<gene>
    <name evidence="7" type="ORF">HY076_01800</name>
</gene>
<evidence type="ECO:0000256" key="6">
    <source>
        <dbReference type="SAM" id="Phobius"/>
    </source>
</evidence>
<evidence type="ECO:0000313" key="8">
    <source>
        <dbReference type="Proteomes" id="UP000807850"/>
    </source>
</evidence>
<dbReference type="Gene3D" id="3.30.700.10">
    <property type="entry name" value="Glycoprotein, Type 4 Pilin"/>
    <property type="match status" value="1"/>
</dbReference>
<dbReference type="PANTHER" id="PTHR30093:SF44">
    <property type="entry name" value="TYPE II SECRETION SYSTEM CORE PROTEIN G"/>
    <property type="match status" value="1"/>
</dbReference>
<comment type="caution">
    <text evidence="7">The sequence shown here is derived from an EMBL/GenBank/DDBJ whole genome shotgun (WGS) entry which is preliminary data.</text>
</comment>
<proteinExistence type="predicted"/>
<dbReference type="InterPro" id="IPR045584">
    <property type="entry name" value="Pilin-like"/>
</dbReference>
<comment type="subcellular location">
    <subcellularLocation>
        <location evidence="1">Membrane</location>
        <topology evidence="1">Single-pass membrane protein</topology>
    </subcellularLocation>
</comment>
<dbReference type="Pfam" id="PF16732">
    <property type="entry name" value="ComP_DUS"/>
    <property type="match status" value="1"/>
</dbReference>
<accession>A0A9D6L567</accession>
<keyword evidence="4 6" id="KW-1133">Transmembrane helix</keyword>
<keyword evidence="5 6" id="KW-0472">Membrane</keyword>
<evidence type="ECO:0000256" key="2">
    <source>
        <dbReference type="ARBA" id="ARBA00022481"/>
    </source>
</evidence>
<feature type="transmembrane region" description="Helical" evidence="6">
    <location>
        <begin position="12"/>
        <end position="32"/>
    </location>
</feature>
<protein>
    <submittedName>
        <fullName evidence="7">Prepilin-type N-terminal cleavage/methylation domain-containing protein</fullName>
    </submittedName>
</protein>
<dbReference type="NCBIfam" id="TIGR02532">
    <property type="entry name" value="IV_pilin_GFxxxE"/>
    <property type="match status" value="1"/>
</dbReference>
<dbReference type="AlphaFoldDB" id="A0A9D6L567"/>
<evidence type="ECO:0000313" key="7">
    <source>
        <dbReference type="EMBL" id="MBI3538991.1"/>
    </source>
</evidence>